<feature type="compositionally biased region" description="Basic residues" evidence="1">
    <location>
        <begin position="51"/>
        <end position="61"/>
    </location>
</feature>
<evidence type="ECO:0000313" key="3">
    <source>
        <dbReference type="Proteomes" id="UP001221898"/>
    </source>
</evidence>
<evidence type="ECO:0000256" key="1">
    <source>
        <dbReference type="SAM" id="MobiDB-lite"/>
    </source>
</evidence>
<feature type="region of interest" description="Disordered" evidence="1">
    <location>
        <begin position="30"/>
        <end position="68"/>
    </location>
</feature>
<evidence type="ECO:0000313" key="2">
    <source>
        <dbReference type="EMBL" id="KAJ8410343.1"/>
    </source>
</evidence>
<dbReference type="EMBL" id="JAINUG010000027">
    <property type="protein sequence ID" value="KAJ8410343.1"/>
    <property type="molecule type" value="Genomic_DNA"/>
</dbReference>
<organism evidence="2 3">
    <name type="scientific">Aldrovandia affinis</name>
    <dbReference type="NCBI Taxonomy" id="143900"/>
    <lineage>
        <taxon>Eukaryota</taxon>
        <taxon>Metazoa</taxon>
        <taxon>Chordata</taxon>
        <taxon>Craniata</taxon>
        <taxon>Vertebrata</taxon>
        <taxon>Euteleostomi</taxon>
        <taxon>Actinopterygii</taxon>
        <taxon>Neopterygii</taxon>
        <taxon>Teleostei</taxon>
        <taxon>Notacanthiformes</taxon>
        <taxon>Halosauridae</taxon>
        <taxon>Aldrovandia</taxon>
    </lineage>
</organism>
<accession>A0AAD7SXX0</accession>
<keyword evidence="3" id="KW-1185">Reference proteome</keyword>
<name>A0AAD7SXX0_9TELE</name>
<proteinExistence type="predicted"/>
<reference evidence="2" key="1">
    <citation type="journal article" date="2023" name="Science">
        <title>Genome structures resolve the early diversification of teleost fishes.</title>
        <authorList>
            <person name="Parey E."/>
            <person name="Louis A."/>
            <person name="Montfort J."/>
            <person name="Bouchez O."/>
            <person name="Roques C."/>
            <person name="Iampietro C."/>
            <person name="Lluch J."/>
            <person name="Castinel A."/>
            <person name="Donnadieu C."/>
            <person name="Desvignes T."/>
            <person name="Floi Bucao C."/>
            <person name="Jouanno E."/>
            <person name="Wen M."/>
            <person name="Mejri S."/>
            <person name="Dirks R."/>
            <person name="Jansen H."/>
            <person name="Henkel C."/>
            <person name="Chen W.J."/>
            <person name="Zahm M."/>
            <person name="Cabau C."/>
            <person name="Klopp C."/>
            <person name="Thompson A.W."/>
            <person name="Robinson-Rechavi M."/>
            <person name="Braasch I."/>
            <person name="Lecointre G."/>
            <person name="Bobe J."/>
            <person name="Postlethwait J.H."/>
            <person name="Berthelot C."/>
            <person name="Roest Crollius H."/>
            <person name="Guiguen Y."/>
        </authorList>
    </citation>
    <scope>NUCLEOTIDE SEQUENCE</scope>
    <source>
        <strain evidence="2">NC1722</strain>
    </source>
</reference>
<comment type="caution">
    <text evidence="2">The sequence shown here is derived from an EMBL/GenBank/DDBJ whole genome shotgun (WGS) entry which is preliminary data.</text>
</comment>
<dbReference type="Proteomes" id="UP001221898">
    <property type="component" value="Unassembled WGS sequence"/>
</dbReference>
<sequence length="93" mass="10087">MLMQTVQQEDRNTLPGFLIVRDLPFPLPGISLETSTEDGAMTPEGEGVLPRQKRTAKHRHGNGGGKRTADARALLNLSGASLPIALTWQLSRP</sequence>
<gene>
    <name evidence="2" type="ORF">AAFF_G00203240</name>
</gene>
<dbReference type="AlphaFoldDB" id="A0AAD7SXX0"/>
<protein>
    <submittedName>
        <fullName evidence="2">Uncharacterized protein</fullName>
    </submittedName>
</protein>